<protein>
    <submittedName>
        <fullName evidence="3">ATP-dependent Clp protease adapter protein ClpS</fullName>
    </submittedName>
</protein>
<keyword evidence="3" id="KW-0378">Hydrolase</keyword>
<reference evidence="3 4" key="1">
    <citation type="journal article" date="2018" name="Mol. Biol. Evol.">
        <title>Analysis of the draft genome of the red seaweed Gracilariopsis chorda provides insights into genome size evolution in Rhodophyta.</title>
        <authorList>
            <person name="Lee J."/>
            <person name="Yang E.C."/>
            <person name="Graf L."/>
            <person name="Yang J.H."/>
            <person name="Qiu H."/>
            <person name="Zel Zion U."/>
            <person name="Chan C.X."/>
            <person name="Stephens T.G."/>
            <person name="Weber A.P.M."/>
            <person name="Boo G.H."/>
            <person name="Boo S.M."/>
            <person name="Kim K.M."/>
            <person name="Shin Y."/>
            <person name="Jung M."/>
            <person name="Lee S.J."/>
            <person name="Yim H.S."/>
            <person name="Lee J.H."/>
            <person name="Bhattacharya D."/>
            <person name="Yoon H.S."/>
        </authorList>
    </citation>
    <scope>NUCLEOTIDE SEQUENCE [LARGE SCALE GENOMIC DNA]</scope>
    <source>
        <strain evidence="3 4">SKKU-2015</strain>
        <tissue evidence="3">Whole body</tissue>
    </source>
</reference>
<dbReference type="AlphaFoldDB" id="A0A2V3IQ32"/>
<dbReference type="PANTHER" id="PTHR33473:SF19">
    <property type="entry name" value="ATP-DEPENDENT CLP PROTEASE ADAPTER PROTEIN CLPS"/>
    <property type="match status" value="1"/>
</dbReference>
<organism evidence="3 4">
    <name type="scientific">Gracilariopsis chorda</name>
    <dbReference type="NCBI Taxonomy" id="448386"/>
    <lineage>
        <taxon>Eukaryota</taxon>
        <taxon>Rhodophyta</taxon>
        <taxon>Florideophyceae</taxon>
        <taxon>Rhodymeniophycidae</taxon>
        <taxon>Gracilariales</taxon>
        <taxon>Gracilariaceae</taxon>
        <taxon>Gracilariopsis</taxon>
    </lineage>
</organism>
<keyword evidence="3" id="KW-0645">Protease</keyword>
<accession>A0A2V3IQ32</accession>
<evidence type="ECO:0000313" key="3">
    <source>
        <dbReference type="EMBL" id="PXF44192.1"/>
    </source>
</evidence>
<gene>
    <name evidence="3" type="ORF">BWQ96_06052</name>
</gene>
<dbReference type="OrthoDB" id="2308at2759"/>
<comment type="caution">
    <text evidence="3">The sequence shown here is derived from an EMBL/GenBank/DDBJ whole genome shotgun (WGS) entry which is preliminary data.</text>
</comment>
<dbReference type="EMBL" id="NBIV01000098">
    <property type="protein sequence ID" value="PXF44192.1"/>
    <property type="molecule type" value="Genomic_DNA"/>
</dbReference>
<dbReference type="InterPro" id="IPR003769">
    <property type="entry name" value="ClpS_core"/>
</dbReference>
<sequence length="178" mass="19703">MGKHNVTSSLLFVAPGAPLVQTSAFTPALPKCPQRIKSAAQTRPPSRVFMQLGAPSTQIGRPKTSIKKDIGRVTSQPSEPQADAERGSAKARPRRKTQADEVPMYKVILLGDEEYVEAHVVTQLQKTVQLEKKDATRIFWEAQGSGSSIICVVCEEHAEFYAQQLKRQEIFVVVEKDE</sequence>
<dbReference type="GO" id="GO:0030163">
    <property type="term" value="P:protein catabolic process"/>
    <property type="evidence" value="ECO:0007669"/>
    <property type="project" value="InterPro"/>
</dbReference>
<feature type="region of interest" description="Disordered" evidence="1">
    <location>
        <begin position="53"/>
        <end position="98"/>
    </location>
</feature>
<keyword evidence="4" id="KW-1185">Reference proteome</keyword>
<dbReference type="InterPro" id="IPR022935">
    <property type="entry name" value="ClpS"/>
</dbReference>
<dbReference type="InterPro" id="IPR014719">
    <property type="entry name" value="Ribosomal_bL12_C/ClpS-like"/>
</dbReference>
<dbReference type="PANTHER" id="PTHR33473">
    <property type="entry name" value="ATP-DEPENDENT CLP PROTEASE ADAPTER PROTEIN CLPS1, CHLOROPLASTIC"/>
    <property type="match status" value="1"/>
</dbReference>
<proteinExistence type="predicted"/>
<dbReference type="Proteomes" id="UP000247409">
    <property type="component" value="Unassembled WGS sequence"/>
</dbReference>
<evidence type="ECO:0000259" key="2">
    <source>
        <dbReference type="Pfam" id="PF02617"/>
    </source>
</evidence>
<dbReference type="Gene3D" id="3.30.1390.10">
    <property type="match status" value="1"/>
</dbReference>
<dbReference type="SUPFAM" id="SSF54736">
    <property type="entry name" value="ClpS-like"/>
    <property type="match status" value="1"/>
</dbReference>
<dbReference type="GO" id="GO:0006508">
    <property type="term" value="P:proteolysis"/>
    <property type="evidence" value="ECO:0007669"/>
    <property type="project" value="UniProtKB-KW"/>
</dbReference>
<evidence type="ECO:0000313" key="4">
    <source>
        <dbReference type="Proteomes" id="UP000247409"/>
    </source>
</evidence>
<feature type="domain" description="Adaptor protein ClpS core" evidence="2">
    <location>
        <begin position="101"/>
        <end position="167"/>
    </location>
</feature>
<name>A0A2V3IQ32_9FLOR</name>
<dbReference type="Pfam" id="PF02617">
    <property type="entry name" value="ClpS"/>
    <property type="match status" value="1"/>
</dbReference>
<dbReference type="GO" id="GO:0008233">
    <property type="term" value="F:peptidase activity"/>
    <property type="evidence" value="ECO:0007669"/>
    <property type="project" value="UniProtKB-KW"/>
</dbReference>
<evidence type="ECO:0000256" key="1">
    <source>
        <dbReference type="SAM" id="MobiDB-lite"/>
    </source>
</evidence>